<accession>A0A5B8IDE3</accession>
<organism evidence="1">
    <name type="scientific">Mimiviridae sp. ChoanoV1</name>
    <dbReference type="NCBI Taxonomy" id="2596887"/>
    <lineage>
        <taxon>Viruses</taxon>
        <taxon>Varidnaviria</taxon>
        <taxon>Bamfordvirae</taxon>
        <taxon>Nucleocytoviricota</taxon>
        <taxon>Megaviricetes</taxon>
        <taxon>Imitervirales</taxon>
        <taxon>Schizomimiviridae</taxon>
    </lineage>
</organism>
<protein>
    <submittedName>
        <fullName evidence="1">Uncharacterized protein</fullName>
    </submittedName>
</protein>
<evidence type="ECO:0000313" key="1">
    <source>
        <dbReference type="EMBL" id="QDY51746.1"/>
    </source>
</evidence>
<dbReference type="EMBL" id="MK250085">
    <property type="protein sequence ID" value="QDY51746.1"/>
    <property type="molecule type" value="Genomic_DNA"/>
</dbReference>
<name>A0A5B8IDE3_9VIRU</name>
<gene>
    <name evidence="1" type="ORF">1_131</name>
</gene>
<proteinExistence type="predicted"/>
<reference evidence="1" key="1">
    <citation type="submission" date="2018-11" db="EMBL/GenBank/DDBJ databases">
        <title>A distinct lineage of giant viruses engineers rhodopsin photosystems in predatory marine eukaryotes.</title>
        <authorList>
            <person name="Needham D.M."/>
            <person name="Yoshizawa S."/>
            <person name="Hosaka T."/>
            <person name="Poirier C."/>
            <person name="Choi C.-J."/>
            <person name="Hehenberger E."/>
            <person name="Irwin N.A.T."/>
            <person name="Wilken S."/>
            <person name="Yung C.-M."/>
            <person name="Bachy C."/>
            <person name="Kurihara R."/>
            <person name="Nakajima Y."/>
            <person name="Kojima K."/>
            <person name="Kimura-Someya T."/>
            <person name="Leonard G."/>
            <person name="Malmstrom R.R."/>
            <person name="Mende D."/>
            <person name="Olson D.K."/>
            <person name="Sudo Y."/>
            <person name="Sudek S."/>
            <person name="Richards T.A."/>
            <person name="DeLong E.F."/>
            <person name="Keeling P.J."/>
            <person name="Santoro A.E."/>
            <person name="Shirouzu M."/>
            <person name="Iwasaki W."/>
            <person name="Worden A.Z."/>
        </authorList>
    </citation>
    <scope>NUCLEOTIDE SEQUENCE</scope>
</reference>
<sequence length="43" mass="5155">MYYENKLLVFNSLGEMQNKIEKNLEEKCNLLMEIKFSDNPETI</sequence>